<gene>
    <name evidence="1" type="ORF">CLV67_113114</name>
</gene>
<evidence type="ECO:0000313" key="1">
    <source>
        <dbReference type="EMBL" id="PRX18281.1"/>
    </source>
</evidence>
<organism evidence="1 2">
    <name type="scientific">Actinoplanes italicus</name>
    <dbReference type="NCBI Taxonomy" id="113567"/>
    <lineage>
        <taxon>Bacteria</taxon>
        <taxon>Bacillati</taxon>
        <taxon>Actinomycetota</taxon>
        <taxon>Actinomycetes</taxon>
        <taxon>Micromonosporales</taxon>
        <taxon>Micromonosporaceae</taxon>
        <taxon>Actinoplanes</taxon>
    </lineage>
</organism>
<comment type="caution">
    <text evidence="1">The sequence shown here is derived from an EMBL/GenBank/DDBJ whole genome shotgun (WGS) entry which is preliminary data.</text>
</comment>
<dbReference type="AlphaFoldDB" id="A0A2T0K5M3"/>
<dbReference type="Proteomes" id="UP000239415">
    <property type="component" value="Unassembled WGS sequence"/>
</dbReference>
<evidence type="ECO:0000313" key="2">
    <source>
        <dbReference type="Proteomes" id="UP000239415"/>
    </source>
</evidence>
<sequence length="153" mass="17313">MTYENTTLNAAALRGLAKTTAARIFPAMPAPRVSWWRAFFSSPPQPQPAFRHLCQRFTSGEFLKEPYTKVKEGHSLRLRDDGSIEYGWYTLQQDTTASYSGVRAATDEELLLADHSWEIEWSDGPERVLTASRGRLIVNQKGAGLRRILEGLR</sequence>
<protein>
    <submittedName>
        <fullName evidence="1">Uncharacterized protein</fullName>
    </submittedName>
</protein>
<name>A0A2T0K5M3_9ACTN</name>
<accession>A0A2T0K5M3</accession>
<reference evidence="1 2" key="1">
    <citation type="submission" date="2018-03" db="EMBL/GenBank/DDBJ databases">
        <title>Genomic Encyclopedia of Archaeal and Bacterial Type Strains, Phase II (KMG-II): from individual species to whole genera.</title>
        <authorList>
            <person name="Goeker M."/>
        </authorList>
    </citation>
    <scope>NUCLEOTIDE SEQUENCE [LARGE SCALE GENOMIC DNA]</scope>
    <source>
        <strain evidence="1 2">DSM 43146</strain>
    </source>
</reference>
<keyword evidence="2" id="KW-1185">Reference proteome</keyword>
<proteinExistence type="predicted"/>
<dbReference type="EMBL" id="PVMZ01000013">
    <property type="protein sequence ID" value="PRX18281.1"/>
    <property type="molecule type" value="Genomic_DNA"/>
</dbReference>